<keyword evidence="4" id="KW-1185">Reference proteome</keyword>
<dbReference type="EMBL" id="AP023321">
    <property type="protein sequence ID" value="BCI59525.1"/>
    <property type="molecule type" value="Genomic_DNA"/>
</dbReference>
<name>A0A7I8D0Q7_9FIRM</name>
<evidence type="ECO:0000313" key="3">
    <source>
        <dbReference type="EMBL" id="BCI59525.1"/>
    </source>
</evidence>
<dbReference type="AlphaFoldDB" id="A0A7I8D0Q7"/>
<accession>A0A7I8D0Q7</accession>
<reference evidence="4" key="1">
    <citation type="submission" date="2020-07" db="EMBL/GenBank/DDBJ databases">
        <title>Complete genome sequencing of Clostridia bacterium strain 12CBH8.</title>
        <authorList>
            <person name="Sakamoto M."/>
            <person name="Murakami T."/>
            <person name="Mori H."/>
        </authorList>
    </citation>
    <scope>NUCLEOTIDE SEQUENCE [LARGE SCALE GENOMIC DNA]</scope>
    <source>
        <strain evidence="4">12CBH8</strain>
    </source>
</reference>
<dbReference type="Proteomes" id="UP000593890">
    <property type="component" value="Chromosome"/>
</dbReference>
<sequence>MKGKHAKKKEWDRTVRRMLSIIPVLVVALSVYTMSALAWFSSSIVEKPMEIASGQYVSQVEIVKEETGLINDDNLIGKSHKTSSFLNENIDLSGLGTTQTAYIIVSNYNENQSDPGTIADADVDSGTHNIPFQYELELKAGGSSVNIKRVDGNSEGTPVQEGTTDSVVKCESLDPGKRDIYQVTFTEEQLKNLGDVQLQLRTAFTGSAIYHASSLDDLTQTEYAPGSVVYLMNNIEEPEAELTFDQGSYPNLVLNNYLLKVGNLTVEADEGVYSTMDISGGVLDVGGKVYDSAKDTIESVGEGRITVNLLDLKEEYRKDGADDDAQALDQLEVQENEVQQPAEENPSISDSSVPSAPVKDQAPSTSKPSEKPSVSSSRPASSSSSTSASTAPSVSSPDKESSSAKPADNSSAPSSSPPVEPDRTGQQDVAIVEKTTMD</sequence>
<feature type="transmembrane region" description="Helical" evidence="2">
    <location>
        <begin position="21"/>
        <end position="40"/>
    </location>
</feature>
<feature type="compositionally biased region" description="Low complexity" evidence="1">
    <location>
        <begin position="403"/>
        <end position="414"/>
    </location>
</feature>
<evidence type="ECO:0000256" key="1">
    <source>
        <dbReference type="SAM" id="MobiDB-lite"/>
    </source>
</evidence>
<keyword evidence="2" id="KW-0472">Membrane</keyword>
<protein>
    <submittedName>
        <fullName evidence="3">Uncharacterized protein</fullName>
    </submittedName>
</protein>
<keyword evidence="2" id="KW-1133">Transmembrane helix</keyword>
<evidence type="ECO:0000313" key="4">
    <source>
        <dbReference type="Proteomes" id="UP000593890"/>
    </source>
</evidence>
<keyword evidence="2" id="KW-0812">Transmembrane</keyword>
<feature type="compositionally biased region" description="Low complexity" evidence="1">
    <location>
        <begin position="362"/>
        <end position="396"/>
    </location>
</feature>
<dbReference type="KEGG" id="sman:C12CBH8_01640"/>
<dbReference type="RefSeq" id="WP_215533367.1">
    <property type="nucleotide sequence ID" value="NZ_AP023321.1"/>
</dbReference>
<proteinExistence type="predicted"/>
<feature type="region of interest" description="Disordered" evidence="1">
    <location>
        <begin position="336"/>
        <end position="438"/>
    </location>
</feature>
<gene>
    <name evidence="3" type="ORF">C12CBH8_01640</name>
</gene>
<evidence type="ECO:0000256" key="2">
    <source>
        <dbReference type="SAM" id="Phobius"/>
    </source>
</evidence>
<organism evidence="3 4">
    <name type="scientific">Solibaculum mannosilyticum</name>
    <dbReference type="NCBI Taxonomy" id="2780922"/>
    <lineage>
        <taxon>Bacteria</taxon>
        <taxon>Bacillati</taxon>
        <taxon>Bacillota</taxon>
        <taxon>Clostridia</taxon>
        <taxon>Eubacteriales</taxon>
        <taxon>Oscillospiraceae</taxon>
        <taxon>Solibaculum</taxon>
    </lineage>
</organism>